<accession>A0ABP1KH11</accession>
<evidence type="ECO:0000256" key="1">
    <source>
        <dbReference type="SAM" id="MobiDB-lite"/>
    </source>
</evidence>
<organism evidence="2 3">
    <name type="scientific">Hexamita inflata</name>
    <dbReference type="NCBI Taxonomy" id="28002"/>
    <lineage>
        <taxon>Eukaryota</taxon>
        <taxon>Metamonada</taxon>
        <taxon>Diplomonadida</taxon>
        <taxon>Hexamitidae</taxon>
        <taxon>Hexamitinae</taxon>
        <taxon>Hexamita</taxon>
    </lineage>
</organism>
<comment type="caution">
    <text evidence="2">The sequence shown here is derived from an EMBL/GenBank/DDBJ whole genome shotgun (WGS) entry which is preliminary data.</text>
</comment>
<evidence type="ECO:0000313" key="3">
    <source>
        <dbReference type="Proteomes" id="UP001642409"/>
    </source>
</evidence>
<feature type="region of interest" description="Disordered" evidence="1">
    <location>
        <begin position="335"/>
        <end position="359"/>
    </location>
</feature>
<keyword evidence="3" id="KW-1185">Reference proteome</keyword>
<evidence type="ECO:0000313" key="2">
    <source>
        <dbReference type="EMBL" id="CAL6061771.1"/>
    </source>
</evidence>
<dbReference type="Proteomes" id="UP001642409">
    <property type="component" value="Unassembled WGS sequence"/>
</dbReference>
<dbReference type="EMBL" id="CAXDID020000236">
    <property type="protein sequence ID" value="CAL6061771.1"/>
    <property type="molecule type" value="Genomic_DNA"/>
</dbReference>
<feature type="compositionally biased region" description="Polar residues" evidence="1">
    <location>
        <begin position="346"/>
        <end position="359"/>
    </location>
</feature>
<reference evidence="2 3" key="1">
    <citation type="submission" date="2024-07" db="EMBL/GenBank/DDBJ databases">
        <authorList>
            <person name="Akdeniz Z."/>
        </authorList>
    </citation>
    <scope>NUCLEOTIDE SEQUENCE [LARGE SCALE GENOMIC DNA]</scope>
</reference>
<gene>
    <name evidence="2" type="ORF">HINF_LOCUS49869</name>
</gene>
<sequence length="436" mass="50437">MEHINWIYALAKKIETYSQSPEYLSQTKPADFTQFCCSALSLCWPFGQCHKIVFKNGLPQIQQPNNKVKVKKVYPGFIFAISMNEKGEFVKLDIAGAQEYHISDTLKNNDICKVAMGNYDLNTAIGEYQRIVSNVGKQYGNNECNTVKSYQDAVLVPLLLLSDQKKIWEENFSVLSKCKEKYQGLQILKQMCGKNIEYIIIKIFNDMKMCLLQLATQTTMHQIFFQGKIEKYLEQSDFNLQILLEQPHIQILERISRIHQQIQIFNSDFIKSFNFNNKLSAKNKQIEKMTDKIGLQKEILTDKLESVQKLISSMNNKFESNKENIMLLIQKESKTKKVNQQRSKNKVNNSPTLNYTPETKTNNKNVLIQVLPNNSTVKQQVQNNVSKVFISCDNDSTKKVQYVPKTRRNAPQNIMQPNNRNILKQSNVLSNISYKK</sequence>
<proteinExistence type="predicted"/>
<name>A0ABP1KH11_9EUKA</name>
<protein>
    <submittedName>
        <fullName evidence="2">Uncharacterized protein</fullName>
    </submittedName>
</protein>
<feature type="compositionally biased region" description="Basic residues" evidence="1">
    <location>
        <begin position="335"/>
        <end position="345"/>
    </location>
</feature>